<sequence length="494" mass="56269">MITKENKEISVVASQNEIELGESFEGEKNEVQIELDFLSHHVETAEFGRRTDKKKILRSTDDQRGYPAELKEEPGTTNSRRSLDTLRHSTPVCSVQVDLLGEEKSQMDQKEISLSDKKCLLLHSGSNLPQVSKDLQNSFGLQRNLTEQLAEVQNQRHQHKQSCHLRVQNDQTKIMSGQQISRVQLKKEQQHPRYPRKIHKESKSDTATTHKSGPPINTPTSYSHSTPFSREKPLYSRDEQERLEYIEAQEDENLNFIRDRSSNCLLRVHPMQPHGSRLPTFDSVDSRPHVDKLQLLNTDTAPLISLKLDSIIQAKSAEDSENFMQHLDGYDLAGYNRPTQSCSTKDERERWRRSGAQVFHQGEHRPPKQPQGQPFSVNSVLPKQRSSTLPTLLNAATNATGGASYQLVEKSGRWEPGDICQELGQRGSKTRQACQDRSELYIKSLRNSPKRMALEVQKSGRQGQAQTNQMCRPRISKQERDKATKPGTLCVKYS</sequence>
<reference evidence="2" key="1">
    <citation type="submission" date="2018-11" db="EMBL/GenBank/DDBJ databases">
        <authorList>
            <consortium name="Pathogen Informatics"/>
        </authorList>
    </citation>
    <scope>NUCLEOTIDE SEQUENCE</scope>
</reference>
<feature type="region of interest" description="Disordered" evidence="1">
    <location>
        <begin position="340"/>
        <end position="383"/>
    </location>
</feature>
<feature type="compositionally biased region" description="Polar residues" evidence="1">
    <location>
        <begin position="370"/>
        <end position="383"/>
    </location>
</feature>
<accession>A0A448WXZ6</accession>
<dbReference type="AlphaFoldDB" id="A0A448WXZ6"/>
<dbReference type="Proteomes" id="UP000784294">
    <property type="component" value="Unassembled WGS sequence"/>
</dbReference>
<feature type="compositionally biased region" description="Polar residues" evidence="1">
    <location>
        <begin position="218"/>
        <end position="228"/>
    </location>
</feature>
<dbReference type="EMBL" id="CAAALY010060553">
    <property type="protein sequence ID" value="VEL23193.1"/>
    <property type="molecule type" value="Genomic_DNA"/>
</dbReference>
<proteinExistence type="predicted"/>
<name>A0A448WXZ6_9PLAT</name>
<organism evidence="2 3">
    <name type="scientific">Protopolystoma xenopodis</name>
    <dbReference type="NCBI Taxonomy" id="117903"/>
    <lineage>
        <taxon>Eukaryota</taxon>
        <taxon>Metazoa</taxon>
        <taxon>Spiralia</taxon>
        <taxon>Lophotrochozoa</taxon>
        <taxon>Platyhelminthes</taxon>
        <taxon>Monogenea</taxon>
        <taxon>Polyopisthocotylea</taxon>
        <taxon>Polystomatidea</taxon>
        <taxon>Polystomatidae</taxon>
        <taxon>Protopolystoma</taxon>
    </lineage>
</organism>
<comment type="caution">
    <text evidence="2">The sequence shown here is derived from an EMBL/GenBank/DDBJ whole genome shotgun (WGS) entry which is preliminary data.</text>
</comment>
<feature type="compositionally biased region" description="Polar residues" evidence="1">
    <location>
        <begin position="168"/>
        <end position="182"/>
    </location>
</feature>
<keyword evidence="3" id="KW-1185">Reference proteome</keyword>
<evidence type="ECO:0000313" key="3">
    <source>
        <dbReference type="Proteomes" id="UP000784294"/>
    </source>
</evidence>
<feature type="compositionally biased region" description="Basic and acidic residues" evidence="1">
    <location>
        <begin position="58"/>
        <end position="74"/>
    </location>
</feature>
<feature type="region of interest" description="Disordered" evidence="1">
    <location>
        <begin position="156"/>
        <end position="236"/>
    </location>
</feature>
<feature type="region of interest" description="Disordered" evidence="1">
    <location>
        <begin position="58"/>
        <end position="83"/>
    </location>
</feature>
<evidence type="ECO:0000256" key="1">
    <source>
        <dbReference type="SAM" id="MobiDB-lite"/>
    </source>
</evidence>
<protein>
    <submittedName>
        <fullName evidence="2">Uncharacterized protein</fullName>
    </submittedName>
</protein>
<evidence type="ECO:0000313" key="2">
    <source>
        <dbReference type="EMBL" id="VEL23193.1"/>
    </source>
</evidence>
<gene>
    <name evidence="2" type="ORF">PXEA_LOCUS16633</name>
</gene>